<dbReference type="STRING" id="1469647.BC351_26065"/>
<organism evidence="1 2">
    <name type="scientific">Paenibacillus ferrarius</name>
    <dbReference type="NCBI Taxonomy" id="1469647"/>
    <lineage>
        <taxon>Bacteria</taxon>
        <taxon>Bacillati</taxon>
        <taxon>Bacillota</taxon>
        <taxon>Bacilli</taxon>
        <taxon>Bacillales</taxon>
        <taxon>Paenibacillaceae</taxon>
        <taxon>Paenibacillus</taxon>
    </lineage>
</organism>
<proteinExistence type="predicted"/>
<keyword evidence="2" id="KW-1185">Reference proteome</keyword>
<dbReference type="Proteomes" id="UP000190626">
    <property type="component" value="Unassembled WGS sequence"/>
</dbReference>
<dbReference type="EMBL" id="MBTG01000014">
    <property type="protein sequence ID" value="OPH56887.1"/>
    <property type="molecule type" value="Genomic_DNA"/>
</dbReference>
<sequence length="298" mass="33203">MSPLSPSHILQLQRTIGNRAVAQLMKSDKPAPSPSQTAIQRYVTVDEAGEDHVSMQDAMSNVTNLNGKEKSKLALWVKDTEDKGRYATWGELETAIKVKEAQIDPKTLPDPKFTEMKKVLFMHASRHAENLENTETMYRAMCKAELEQFVENGGLTSRLNNKGNETGQQFVSDNLEYSKKLAFADWKEGFAKKDAQMMDSYKYMVELHYVRGTMGELIGSDDVRVGSGDNKSQELYPDVKHQAKDEHGVAIVKSEPLKGGGRATNIGFQPRTRDKDTRSATNSKLVYAVLVGQIDGAQ</sequence>
<protein>
    <submittedName>
        <fullName evidence="1">Uncharacterized protein</fullName>
    </submittedName>
</protein>
<evidence type="ECO:0000313" key="1">
    <source>
        <dbReference type="EMBL" id="OPH56887.1"/>
    </source>
</evidence>
<accession>A0A1V4HIR5</accession>
<dbReference type="AlphaFoldDB" id="A0A1V4HIR5"/>
<gene>
    <name evidence="1" type="ORF">BC351_26065</name>
</gene>
<reference evidence="2" key="1">
    <citation type="submission" date="2016-07" db="EMBL/GenBank/DDBJ databases">
        <authorList>
            <person name="Florea S."/>
            <person name="Webb J.S."/>
            <person name="Jaromczyk J."/>
            <person name="Schardl C.L."/>
        </authorList>
    </citation>
    <scope>NUCLEOTIDE SEQUENCE [LARGE SCALE GENOMIC DNA]</scope>
    <source>
        <strain evidence="2">CY1</strain>
    </source>
</reference>
<comment type="caution">
    <text evidence="1">The sequence shown here is derived from an EMBL/GenBank/DDBJ whole genome shotgun (WGS) entry which is preliminary data.</text>
</comment>
<name>A0A1V4HIR5_9BACL</name>
<evidence type="ECO:0000313" key="2">
    <source>
        <dbReference type="Proteomes" id="UP000190626"/>
    </source>
</evidence>